<comment type="caution">
    <text evidence="1">The sequence shown here is derived from an EMBL/GenBank/DDBJ whole genome shotgun (WGS) entry which is preliminary data.</text>
</comment>
<dbReference type="Proteomes" id="UP000661607">
    <property type="component" value="Unassembled WGS sequence"/>
</dbReference>
<organism evidence="1 2">
    <name type="scientific">Nonomuraea africana</name>
    <dbReference type="NCBI Taxonomy" id="46171"/>
    <lineage>
        <taxon>Bacteria</taxon>
        <taxon>Bacillati</taxon>
        <taxon>Actinomycetota</taxon>
        <taxon>Actinomycetes</taxon>
        <taxon>Streptosporangiales</taxon>
        <taxon>Streptosporangiaceae</taxon>
        <taxon>Nonomuraea</taxon>
    </lineage>
</organism>
<evidence type="ECO:0000313" key="2">
    <source>
        <dbReference type="Proteomes" id="UP000661607"/>
    </source>
</evidence>
<sequence>MTQRITVSLPDDLAARAKATGNASAYVAEALRNQSRLERDMDILAELWGEGWDAGISDSDRERASHLHGR</sequence>
<dbReference type="EMBL" id="JADBEF010000001">
    <property type="protein sequence ID" value="MBE1560113.1"/>
    <property type="molecule type" value="Genomic_DNA"/>
</dbReference>
<protein>
    <submittedName>
        <fullName evidence="1">Post-segregation antitoxin (Ccd killing protein)</fullName>
    </submittedName>
</protein>
<reference evidence="1 2" key="1">
    <citation type="submission" date="2020-10" db="EMBL/GenBank/DDBJ databases">
        <title>Sequencing the genomes of 1000 actinobacteria strains.</title>
        <authorList>
            <person name="Klenk H.-P."/>
        </authorList>
    </citation>
    <scope>NUCLEOTIDE SEQUENCE [LARGE SCALE GENOMIC DNA]</scope>
    <source>
        <strain evidence="1 2">DSM 43748</strain>
    </source>
</reference>
<keyword evidence="2" id="KW-1185">Reference proteome</keyword>
<name>A0ABR9KEN0_9ACTN</name>
<gene>
    <name evidence="1" type="ORF">H4W81_002892</name>
</gene>
<accession>A0ABR9KEN0</accession>
<proteinExistence type="predicted"/>
<dbReference type="RefSeq" id="WP_192775246.1">
    <property type="nucleotide sequence ID" value="NZ_BAAASY010000042.1"/>
</dbReference>
<evidence type="ECO:0000313" key="1">
    <source>
        <dbReference type="EMBL" id="MBE1560113.1"/>
    </source>
</evidence>